<dbReference type="PANTHER" id="PTHR38430">
    <property type="entry name" value="PROTEIN-ARGININE KINASE ACTIVATOR PROTEIN"/>
    <property type="match status" value="1"/>
</dbReference>
<dbReference type="GO" id="GO:1990170">
    <property type="term" value="P:stress response to cadmium ion"/>
    <property type="evidence" value="ECO:0007669"/>
    <property type="project" value="TreeGrafter"/>
</dbReference>
<dbReference type="PIRSF" id="PIRSF015034">
    <property type="entry name" value="YacH"/>
    <property type="match status" value="1"/>
</dbReference>
<feature type="domain" description="UVR" evidence="1">
    <location>
        <begin position="134"/>
        <end position="169"/>
    </location>
</feature>
<dbReference type="GO" id="GO:0008270">
    <property type="term" value="F:zinc ion binding"/>
    <property type="evidence" value="ECO:0007669"/>
    <property type="project" value="TreeGrafter"/>
</dbReference>
<dbReference type="InterPro" id="IPR001943">
    <property type="entry name" value="UVR_dom"/>
</dbReference>
<gene>
    <name evidence="2" type="ORF">CVT63_02680</name>
</gene>
<dbReference type="GO" id="GO:1990169">
    <property type="term" value="P:stress response to copper ion"/>
    <property type="evidence" value="ECO:0007669"/>
    <property type="project" value="TreeGrafter"/>
</dbReference>
<dbReference type="AlphaFoldDB" id="A0A2N3G6X3"/>
<comment type="caution">
    <text evidence="2">The sequence shown here is derived from an EMBL/GenBank/DDBJ whole genome shotgun (WGS) entry which is preliminary data.</text>
</comment>
<dbReference type="GO" id="GO:0050897">
    <property type="term" value="F:cobalt ion binding"/>
    <property type="evidence" value="ECO:0007669"/>
    <property type="project" value="TreeGrafter"/>
</dbReference>
<name>A0A2N3G6X3_9ACTN</name>
<dbReference type="PANTHER" id="PTHR38430:SF1">
    <property type="entry name" value="PROTEIN-ARGININE KINASE ACTIVATOR PROTEIN"/>
    <property type="match status" value="1"/>
</dbReference>
<dbReference type="InterPro" id="IPR025542">
    <property type="entry name" value="YacH"/>
</dbReference>
<dbReference type="GO" id="GO:0005507">
    <property type="term" value="F:copper ion binding"/>
    <property type="evidence" value="ECO:0007669"/>
    <property type="project" value="TreeGrafter"/>
</dbReference>
<dbReference type="EMBL" id="PHEX01000015">
    <property type="protein sequence ID" value="PKQ28466.1"/>
    <property type="molecule type" value="Genomic_DNA"/>
</dbReference>
<organism evidence="2 3">
    <name type="scientific">Candidatus Anoxymicrobium japonicum</name>
    <dbReference type="NCBI Taxonomy" id="2013648"/>
    <lineage>
        <taxon>Bacteria</taxon>
        <taxon>Bacillati</taxon>
        <taxon>Actinomycetota</taxon>
        <taxon>Candidatus Geothermincolia</taxon>
        <taxon>Candidatus Geothermincolales</taxon>
        <taxon>Candidatus Anoxymicrobiaceae</taxon>
        <taxon>Candidatus Anoxymicrobium</taxon>
    </lineage>
</organism>
<evidence type="ECO:0000313" key="2">
    <source>
        <dbReference type="EMBL" id="PKQ28466.1"/>
    </source>
</evidence>
<sequence>MNIFCDECKRNIATVFLTRISSNEISKAQFCEKCANRIEETAEAANLFAVLPHILSGAREMDEPVAEDALSSAIITCETCGTSFNDFQKMGFLGCSHCYEAFRELLDKVLLEFQGATEHVGKIPGKASKSARLRKRLLELEHHLERQVTQEEYEAAAAARDKIKKIKGELDMDKDSGAK</sequence>
<evidence type="ECO:0000259" key="1">
    <source>
        <dbReference type="PROSITE" id="PS50151"/>
    </source>
</evidence>
<dbReference type="GO" id="GO:0046870">
    <property type="term" value="F:cadmium ion binding"/>
    <property type="evidence" value="ECO:0007669"/>
    <property type="project" value="TreeGrafter"/>
</dbReference>
<evidence type="ECO:0000313" key="3">
    <source>
        <dbReference type="Proteomes" id="UP000233654"/>
    </source>
</evidence>
<accession>A0A2N3G6X3</accession>
<proteinExistence type="predicted"/>
<dbReference type="Proteomes" id="UP000233654">
    <property type="component" value="Unassembled WGS sequence"/>
</dbReference>
<protein>
    <recommendedName>
        <fullName evidence="1">UVR domain-containing protein</fullName>
    </recommendedName>
</protein>
<dbReference type="PROSITE" id="PS50151">
    <property type="entry name" value="UVR"/>
    <property type="match status" value="1"/>
</dbReference>
<reference evidence="2 3" key="1">
    <citation type="journal article" date="2017" name="ISME J.">
        <title>Potential for microbial H2 and metal transformations associated with novel bacteria and archaea in deep terrestrial subsurface sediments.</title>
        <authorList>
            <person name="Hernsdorf A.W."/>
            <person name="Amano Y."/>
            <person name="Miyakawa K."/>
            <person name="Ise K."/>
            <person name="Suzuki Y."/>
            <person name="Anantharaman K."/>
            <person name="Probst A."/>
            <person name="Burstein D."/>
            <person name="Thomas B.C."/>
            <person name="Banfield J.F."/>
        </authorList>
    </citation>
    <scope>NUCLEOTIDE SEQUENCE [LARGE SCALE GENOMIC DNA]</scope>
    <source>
        <strain evidence="2">HGW-Actinobacteria-3</strain>
    </source>
</reference>